<evidence type="ECO:0000256" key="1">
    <source>
        <dbReference type="ARBA" id="ARBA00022679"/>
    </source>
</evidence>
<name>K6YI96_9ALTE</name>
<dbReference type="PANTHER" id="PTHR43420">
    <property type="entry name" value="ACETYLTRANSFERASE"/>
    <property type="match status" value="1"/>
</dbReference>
<comment type="caution">
    <text evidence="4">The sequence shown here is derived from an EMBL/GenBank/DDBJ whole genome shotgun (WGS) entry which is preliminary data.</text>
</comment>
<evidence type="ECO:0000259" key="3">
    <source>
        <dbReference type="PROSITE" id="PS51186"/>
    </source>
</evidence>
<reference evidence="4 5" key="1">
    <citation type="journal article" date="2017" name="Antonie Van Leeuwenhoek">
        <title>Rhizobium rhizosphaerae sp. nov., a novel species isolated from rice rhizosphere.</title>
        <authorList>
            <person name="Zhao J.J."/>
            <person name="Zhang J."/>
            <person name="Zhang R.J."/>
            <person name="Zhang C.W."/>
            <person name="Yin H.Q."/>
            <person name="Zhang X.X."/>
        </authorList>
    </citation>
    <scope>NUCLEOTIDE SEQUENCE [LARGE SCALE GENOMIC DNA]</scope>
    <source>
        <strain evidence="4 5">E3</strain>
    </source>
</reference>
<dbReference type="Pfam" id="PF00583">
    <property type="entry name" value="Acetyltransf_1"/>
    <property type="match status" value="1"/>
</dbReference>
<dbReference type="InterPro" id="IPR000182">
    <property type="entry name" value="GNAT_dom"/>
</dbReference>
<dbReference type="PROSITE" id="PS51186">
    <property type="entry name" value="GNAT"/>
    <property type="match status" value="1"/>
</dbReference>
<dbReference type="InterPro" id="IPR016181">
    <property type="entry name" value="Acyl_CoA_acyltransferase"/>
</dbReference>
<dbReference type="Proteomes" id="UP000006334">
    <property type="component" value="Unassembled WGS sequence"/>
</dbReference>
<evidence type="ECO:0000313" key="5">
    <source>
        <dbReference type="Proteomes" id="UP000006334"/>
    </source>
</evidence>
<accession>K6YI96</accession>
<dbReference type="EMBL" id="BAEN01000068">
    <property type="protein sequence ID" value="GAC16303.1"/>
    <property type="molecule type" value="Genomic_DNA"/>
</dbReference>
<dbReference type="Gene3D" id="3.40.630.30">
    <property type="match status" value="1"/>
</dbReference>
<dbReference type="CDD" id="cd04301">
    <property type="entry name" value="NAT_SF"/>
    <property type="match status" value="1"/>
</dbReference>
<dbReference type="SUPFAM" id="SSF55729">
    <property type="entry name" value="Acyl-CoA N-acyltransferases (Nat)"/>
    <property type="match status" value="1"/>
</dbReference>
<dbReference type="eggNOG" id="COG0456">
    <property type="taxonomic scope" value="Bacteria"/>
</dbReference>
<keyword evidence="5" id="KW-1185">Reference proteome</keyword>
<sequence>MDIIRATAQDHQALAELLFSSGPDNLISLLTGHHSHLNVAEKKQICLDFLKTALQLPDGQFGFENQHVLLQNGELCGCISYWKAPIPEYFKQQTLASLVVHFGALETAAILNNSEALSQLVQSPSESDLCIGHLAVSPLHRRQGIAHRLLTYCELQAKNLGKTRLILDVMEDNQAAQKTYIKFGFQPCFLSRPSEEGVKVGFLPHIHMQKNLV</sequence>
<gene>
    <name evidence="4" type="ORF">GLIP_3692</name>
</gene>
<dbReference type="AlphaFoldDB" id="K6YI96"/>
<dbReference type="STRING" id="1127673.GLIP_3692"/>
<protein>
    <recommendedName>
        <fullName evidence="3">N-acetyltransferase domain-containing protein</fullName>
    </recommendedName>
</protein>
<keyword evidence="2" id="KW-0012">Acyltransferase</keyword>
<evidence type="ECO:0000313" key="4">
    <source>
        <dbReference type="EMBL" id="GAC16303.1"/>
    </source>
</evidence>
<dbReference type="OrthoDB" id="336415at2"/>
<keyword evidence="1" id="KW-0808">Transferase</keyword>
<proteinExistence type="predicted"/>
<dbReference type="GO" id="GO:0016747">
    <property type="term" value="F:acyltransferase activity, transferring groups other than amino-acyl groups"/>
    <property type="evidence" value="ECO:0007669"/>
    <property type="project" value="InterPro"/>
</dbReference>
<dbReference type="InterPro" id="IPR050680">
    <property type="entry name" value="YpeA/RimI_acetyltransf"/>
</dbReference>
<organism evidence="4 5">
    <name type="scientific">Aliiglaciecola lipolytica E3</name>
    <dbReference type="NCBI Taxonomy" id="1127673"/>
    <lineage>
        <taxon>Bacteria</taxon>
        <taxon>Pseudomonadati</taxon>
        <taxon>Pseudomonadota</taxon>
        <taxon>Gammaproteobacteria</taxon>
        <taxon>Alteromonadales</taxon>
        <taxon>Alteromonadaceae</taxon>
        <taxon>Aliiglaciecola</taxon>
    </lineage>
</organism>
<feature type="domain" description="N-acetyltransferase" evidence="3">
    <location>
        <begin position="1"/>
        <end position="213"/>
    </location>
</feature>
<dbReference type="RefSeq" id="WP_008846105.1">
    <property type="nucleotide sequence ID" value="NZ_BAEN01000068.1"/>
</dbReference>
<evidence type="ECO:0000256" key="2">
    <source>
        <dbReference type="ARBA" id="ARBA00023315"/>
    </source>
</evidence>